<accession>A0AAX3ID60</accession>
<evidence type="ECO:0000313" key="2">
    <source>
        <dbReference type="Proteomes" id="UP000306562"/>
    </source>
</evidence>
<dbReference type="RefSeq" id="WP_138233651.1">
    <property type="nucleotide sequence ID" value="NZ_CBCSGQ010000006.1"/>
</dbReference>
<name>A0AAX3ID60_9PSED</name>
<protein>
    <submittedName>
        <fullName evidence="1">Uncharacterized protein</fullName>
    </submittedName>
</protein>
<gene>
    <name evidence="1" type="ORF">NCTC10696_05137</name>
</gene>
<dbReference type="EMBL" id="LR590482">
    <property type="protein sequence ID" value="VTR04687.1"/>
    <property type="molecule type" value="Genomic_DNA"/>
</dbReference>
<proteinExistence type="predicted"/>
<reference evidence="1 2" key="1">
    <citation type="submission" date="2019-05" db="EMBL/GenBank/DDBJ databases">
        <authorList>
            <consortium name="Pathogen Informatics"/>
        </authorList>
    </citation>
    <scope>NUCLEOTIDE SEQUENCE [LARGE SCALE GENOMIC DNA]</scope>
    <source>
        <strain evidence="1 2">NCTC10696</strain>
    </source>
</reference>
<sequence>MIVSTQESSKHFKAPKELEPYLNIQTDKEGKIGITILDSKILGEKYTLEFMRLVKEVSILNHHNNHRSIELREYDSEDYKVQKTAYQKFYQSKIK</sequence>
<dbReference type="AlphaFoldDB" id="A0AAX3ID60"/>
<dbReference type="Proteomes" id="UP000306562">
    <property type="component" value="Chromosome"/>
</dbReference>
<evidence type="ECO:0000313" key="1">
    <source>
        <dbReference type="EMBL" id="VTR04687.1"/>
    </source>
</evidence>
<organism evidence="1 2">
    <name type="scientific">Pseudomonas synxantha</name>
    <dbReference type="NCBI Taxonomy" id="47883"/>
    <lineage>
        <taxon>Bacteria</taxon>
        <taxon>Pseudomonadati</taxon>
        <taxon>Pseudomonadota</taxon>
        <taxon>Gammaproteobacteria</taxon>
        <taxon>Pseudomonadales</taxon>
        <taxon>Pseudomonadaceae</taxon>
        <taxon>Pseudomonas</taxon>
    </lineage>
</organism>